<protein>
    <submittedName>
        <fullName evidence="1">5'-methylthioadenosine/S-adenosylhomocysteine nucleosidase</fullName>
        <ecNumber evidence="1">3.2.2.16</ecNumber>
        <ecNumber evidence="1">3.2.2.9</ecNumber>
    </submittedName>
</protein>
<evidence type="ECO:0000313" key="1">
    <source>
        <dbReference type="EMBL" id="QUC66901.1"/>
    </source>
</evidence>
<keyword evidence="1" id="KW-0378">Hydrolase</keyword>
<evidence type="ECO:0000313" key="2">
    <source>
        <dbReference type="Proteomes" id="UP000682782"/>
    </source>
</evidence>
<keyword evidence="2" id="KW-1185">Reference proteome</keyword>
<name>A0AC61N5B8_9FIRM</name>
<reference evidence="1" key="1">
    <citation type="submission" date="2021-01" db="EMBL/GenBank/DDBJ databases">
        <title>Complete genome sequence of Clostridiales bacterium R-7.</title>
        <authorList>
            <person name="Mahoney-Kurpe S.C."/>
            <person name="Palevich N."/>
            <person name="Koike S."/>
            <person name="Moon C.D."/>
            <person name="Attwood G.T."/>
        </authorList>
    </citation>
    <scope>NUCLEOTIDE SEQUENCE</scope>
    <source>
        <strain evidence="1">R-7</strain>
    </source>
</reference>
<keyword evidence="1" id="KW-0326">Glycosidase</keyword>
<accession>A0AC61N5B8</accession>
<gene>
    <name evidence="1" type="primary">mtnN</name>
    <name evidence="1" type="ORF">JYE49_13835</name>
</gene>
<dbReference type="EMBL" id="CP068393">
    <property type="protein sequence ID" value="QUC66901.1"/>
    <property type="molecule type" value="Genomic_DNA"/>
</dbReference>
<dbReference type="EC" id="3.2.2.16" evidence="1"/>
<dbReference type="Proteomes" id="UP000682782">
    <property type="component" value="Chromosome"/>
</dbReference>
<dbReference type="EC" id="3.2.2.9" evidence="1"/>
<sequence>MKIGLLIAITRELEAFLQSGEERTEEIVAGRTIYKTRMEGHEIYAVCSGCGEIDASSATMLLIVKYGCELILNFGVTGALLEDLKVEDLFVAEKAWHYDFDITAFGGTEKLGQYSEYPDEFIPLDAGLVNLVTEKIPGIRKIAVASADKFVEDRNEKLRLRESGCGLCEMELAGIARVCERSGVKCLSIKCISDAFDGTGADFEKNVRNSAAKAFSAIREVLKAL</sequence>
<proteinExistence type="predicted"/>
<organism evidence="1 2">
    <name type="scientific">Aristaeella hokkaidonensis</name>
    <dbReference type="NCBI Taxonomy" id="3046382"/>
    <lineage>
        <taxon>Bacteria</taxon>
        <taxon>Bacillati</taxon>
        <taxon>Bacillota</taxon>
        <taxon>Clostridia</taxon>
        <taxon>Eubacteriales</taxon>
        <taxon>Aristaeellaceae</taxon>
        <taxon>Aristaeella</taxon>
    </lineage>
</organism>